<keyword evidence="3" id="KW-1185">Reference proteome</keyword>
<name>A0A9P7YRC1_9HELO</name>
<comment type="caution">
    <text evidence="2">The sequence shown here is derived from an EMBL/GenBank/DDBJ whole genome shotgun (WGS) entry which is preliminary data.</text>
</comment>
<evidence type="ECO:0000313" key="2">
    <source>
        <dbReference type="EMBL" id="KAG9238256.1"/>
    </source>
</evidence>
<sequence length="591" mass="64611">MALQRAYEQFLATSSPSLLADDASLHYITTLTSLHGSAKIGKYLKDQLHELKKKEEKVLDAVESPNALVVEVSTTLEFVTGGGAYLPDLDDNFLADRMVNFPVIHIVTFNTNGQIAQIRQNWDQGSLLKLIDVIGKTGRNWPIRDGKEQIMLIASSVKSSGKSSGATQEEPVRPRGNSGHITGDPHASLSLFAPRQKNPLADQPAVVVNQRSSARPPQRDMGELFVNGDSLSPPSNDSARDRSESPSKFAKAGASKNYAPSRLFDPEEEDENTSHVKPENSPGSKNAYRSNPKRYEHFDMAGGQVEQEFHNEKPLKEVHAKHGSQWKFDDFNTPQKFKPSKVLRTNDVRHWGNSDDEVMDSPIKHKKVEKPRKDAETHFEFLDDGTPDAQRRIASRPRGAGANNGQALYKNNLYDDDNGGEAGGEEFKQSNTIANVKDRRKDFEPHFAMTDKSPLHTPAAGITDNKAKAVKLMDADWDAYDESPHQKENIPASPSRPNASGKGPLSDTTNTGINVAGDGMGGRKGAGQQYGAVPKIYKTGGDGMGGRKGGRQWGFGDESDGEEEGGINNPGKFHASKAQKAKPTGGDFWAF</sequence>
<dbReference type="OrthoDB" id="1162399at2759"/>
<accession>A0A9P7YRC1</accession>
<dbReference type="Proteomes" id="UP000824998">
    <property type="component" value="Unassembled WGS sequence"/>
</dbReference>
<feature type="region of interest" description="Disordered" evidence="1">
    <location>
        <begin position="351"/>
        <end position="437"/>
    </location>
</feature>
<evidence type="ECO:0000256" key="1">
    <source>
        <dbReference type="SAM" id="MobiDB-lite"/>
    </source>
</evidence>
<dbReference type="AlphaFoldDB" id="A0A9P7YRC1"/>
<feature type="compositionally biased region" description="Basic and acidic residues" evidence="1">
    <location>
        <begin position="371"/>
        <end position="381"/>
    </location>
</feature>
<dbReference type="EMBL" id="MU251372">
    <property type="protein sequence ID" value="KAG9238256.1"/>
    <property type="molecule type" value="Genomic_DNA"/>
</dbReference>
<evidence type="ECO:0000313" key="3">
    <source>
        <dbReference type="Proteomes" id="UP000824998"/>
    </source>
</evidence>
<feature type="region of interest" description="Disordered" evidence="1">
    <location>
        <begin position="482"/>
        <end position="591"/>
    </location>
</feature>
<dbReference type="SUPFAM" id="SSF54427">
    <property type="entry name" value="NTF2-like"/>
    <property type="match status" value="1"/>
</dbReference>
<feature type="compositionally biased region" description="Gly residues" evidence="1">
    <location>
        <begin position="540"/>
        <end position="553"/>
    </location>
</feature>
<dbReference type="Gene3D" id="3.10.450.50">
    <property type="match status" value="1"/>
</dbReference>
<proteinExistence type="predicted"/>
<gene>
    <name evidence="2" type="ORF">BJ875DRAFT_63077</name>
</gene>
<feature type="region of interest" description="Disordered" evidence="1">
    <location>
        <begin position="157"/>
        <end position="189"/>
    </location>
</feature>
<dbReference type="InterPro" id="IPR032710">
    <property type="entry name" value="NTF2-like_dom_sf"/>
</dbReference>
<reference evidence="2" key="1">
    <citation type="journal article" date="2021" name="IMA Fungus">
        <title>Genomic characterization of three marine fungi, including Emericellopsis atlantica sp. nov. with signatures of a generalist lifestyle and marine biomass degradation.</title>
        <authorList>
            <person name="Hagestad O.C."/>
            <person name="Hou L."/>
            <person name="Andersen J.H."/>
            <person name="Hansen E.H."/>
            <person name="Altermark B."/>
            <person name="Li C."/>
            <person name="Kuhnert E."/>
            <person name="Cox R.J."/>
            <person name="Crous P.W."/>
            <person name="Spatafora J.W."/>
            <person name="Lail K."/>
            <person name="Amirebrahimi M."/>
            <person name="Lipzen A."/>
            <person name="Pangilinan J."/>
            <person name="Andreopoulos W."/>
            <person name="Hayes R.D."/>
            <person name="Ng V."/>
            <person name="Grigoriev I.V."/>
            <person name="Jackson S.A."/>
            <person name="Sutton T.D.S."/>
            <person name="Dobson A.D.W."/>
            <person name="Rama T."/>
        </authorList>
    </citation>
    <scope>NUCLEOTIDE SEQUENCE</scope>
    <source>
        <strain evidence="2">TRa018bII</strain>
    </source>
</reference>
<organism evidence="2 3">
    <name type="scientific">Amylocarpus encephaloides</name>
    <dbReference type="NCBI Taxonomy" id="45428"/>
    <lineage>
        <taxon>Eukaryota</taxon>
        <taxon>Fungi</taxon>
        <taxon>Dikarya</taxon>
        <taxon>Ascomycota</taxon>
        <taxon>Pezizomycotina</taxon>
        <taxon>Leotiomycetes</taxon>
        <taxon>Helotiales</taxon>
        <taxon>Helotiales incertae sedis</taxon>
        <taxon>Amylocarpus</taxon>
    </lineage>
</organism>
<evidence type="ECO:0008006" key="4">
    <source>
        <dbReference type="Google" id="ProtNLM"/>
    </source>
</evidence>
<protein>
    <recommendedName>
        <fullName evidence="4">NTF2 domain-containing protein</fullName>
    </recommendedName>
</protein>
<feature type="region of interest" description="Disordered" evidence="1">
    <location>
        <begin position="209"/>
        <end position="294"/>
    </location>
</feature>